<dbReference type="Proteomes" id="UP000199550">
    <property type="component" value="Unassembled WGS sequence"/>
</dbReference>
<dbReference type="RefSeq" id="WP_090187038.1">
    <property type="nucleotide sequence ID" value="NZ_FOTF01000005.1"/>
</dbReference>
<dbReference type="EMBL" id="FOTF01000005">
    <property type="protein sequence ID" value="SFK98225.1"/>
    <property type="molecule type" value="Genomic_DNA"/>
</dbReference>
<protein>
    <submittedName>
        <fullName evidence="1">Uncharacterized protein</fullName>
    </submittedName>
</protein>
<keyword evidence="2" id="KW-1185">Reference proteome</keyword>
<accession>A0A1I4DXR1</accession>
<dbReference type="AlphaFoldDB" id="A0A1I4DXR1"/>
<dbReference type="InterPro" id="IPR045514">
    <property type="entry name" value="DUF6478"/>
</dbReference>
<dbReference type="OrthoDB" id="7827015at2"/>
<evidence type="ECO:0000313" key="1">
    <source>
        <dbReference type="EMBL" id="SFK98225.1"/>
    </source>
</evidence>
<proteinExistence type="predicted"/>
<organism evidence="1 2">
    <name type="scientific">Loktanella salsilacus</name>
    <dbReference type="NCBI Taxonomy" id="195913"/>
    <lineage>
        <taxon>Bacteria</taxon>
        <taxon>Pseudomonadati</taxon>
        <taxon>Pseudomonadota</taxon>
        <taxon>Alphaproteobacteria</taxon>
        <taxon>Rhodobacterales</taxon>
        <taxon>Roseobacteraceae</taxon>
        <taxon>Loktanella</taxon>
    </lineage>
</organism>
<dbReference type="Pfam" id="PF20086">
    <property type="entry name" value="DUF6478"/>
    <property type="match status" value="1"/>
</dbReference>
<sequence>MGRLTDGVMNAVLHARVLRRWSRAARKAPTAELQALRVQRQQARGLSSRLAELIYVADSRLALPRIGSNAFARPGGTLWSWRPQVWRGPLPRKGMTAVASRTELGDEVTLFHDCKVSELTLRQLRNTREEDLAPFGMRLDVFGFDGSFLSLVLDLPPEAILGMNRKQVLRVDTIVEVEKPIEIFARLNIKHGPNTEVMVQELPRTRGEAVVEFDLAYCDLNEKRIEKAWLDLIFEGPAMNQITLRDVTMCRYPRAEI</sequence>
<evidence type="ECO:0000313" key="2">
    <source>
        <dbReference type="Proteomes" id="UP000199550"/>
    </source>
</evidence>
<reference evidence="1 2" key="1">
    <citation type="submission" date="2016-10" db="EMBL/GenBank/DDBJ databases">
        <authorList>
            <person name="de Groot N.N."/>
        </authorList>
    </citation>
    <scope>NUCLEOTIDE SEQUENCE [LARGE SCALE GENOMIC DNA]</scope>
    <source>
        <strain evidence="1 2">DSM 16199</strain>
    </source>
</reference>
<name>A0A1I4DXR1_9RHOB</name>
<dbReference type="STRING" id="195913.SAMN04488004_105164"/>
<gene>
    <name evidence="1" type="ORF">SAMN04488004_105164</name>
</gene>